<sequence>MPCVVMQTDSPCVMEVMETQKGSAPMWPFIKKDMQPYSFLLICKCRISLQHHAFGLGLGRNAEKV</sequence>
<protein>
    <submittedName>
        <fullName evidence="1">Uncharacterized protein</fullName>
    </submittedName>
</protein>
<proteinExistence type="predicted"/>
<dbReference type="AlphaFoldDB" id="A0A0E9XSP9"/>
<name>A0A0E9XSP9_ANGAN</name>
<organism evidence="1">
    <name type="scientific">Anguilla anguilla</name>
    <name type="common">European freshwater eel</name>
    <name type="synonym">Muraena anguilla</name>
    <dbReference type="NCBI Taxonomy" id="7936"/>
    <lineage>
        <taxon>Eukaryota</taxon>
        <taxon>Metazoa</taxon>
        <taxon>Chordata</taxon>
        <taxon>Craniata</taxon>
        <taxon>Vertebrata</taxon>
        <taxon>Euteleostomi</taxon>
        <taxon>Actinopterygii</taxon>
        <taxon>Neopterygii</taxon>
        <taxon>Teleostei</taxon>
        <taxon>Anguilliformes</taxon>
        <taxon>Anguillidae</taxon>
        <taxon>Anguilla</taxon>
    </lineage>
</organism>
<reference evidence="1" key="2">
    <citation type="journal article" date="2015" name="Fish Shellfish Immunol.">
        <title>Early steps in the European eel (Anguilla anguilla)-Vibrio vulnificus interaction in the gills: Role of the RtxA13 toxin.</title>
        <authorList>
            <person name="Callol A."/>
            <person name="Pajuelo D."/>
            <person name="Ebbesson L."/>
            <person name="Teles M."/>
            <person name="MacKenzie S."/>
            <person name="Amaro C."/>
        </authorList>
    </citation>
    <scope>NUCLEOTIDE SEQUENCE</scope>
</reference>
<reference evidence="1" key="1">
    <citation type="submission" date="2014-11" db="EMBL/GenBank/DDBJ databases">
        <authorList>
            <person name="Amaro Gonzalez C."/>
        </authorList>
    </citation>
    <scope>NUCLEOTIDE SEQUENCE</scope>
</reference>
<accession>A0A0E9XSP9</accession>
<dbReference type="EMBL" id="GBXM01002830">
    <property type="protein sequence ID" value="JAI05748.1"/>
    <property type="molecule type" value="Transcribed_RNA"/>
</dbReference>
<evidence type="ECO:0000313" key="1">
    <source>
        <dbReference type="EMBL" id="JAI05748.1"/>
    </source>
</evidence>